<evidence type="ECO:0000313" key="8">
    <source>
        <dbReference type="Proteomes" id="UP001152049"/>
    </source>
</evidence>
<comment type="subcellular location">
    <subcellularLocation>
        <location evidence="1">Membrane</location>
        <topology evidence="1">Multi-pass membrane protein</topology>
    </subcellularLocation>
</comment>
<dbReference type="SUPFAM" id="SSF103473">
    <property type="entry name" value="MFS general substrate transporter"/>
    <property type="match status" value="1"/>
</dbReference>
<organism evidence="7 8">
    <name type="scientific">Fusarium torreyae</name>
    <dbReference type="NCBI Taxonomy" id="1237075"/>
    <lineage>
        <taxon>Eukaryota</taxon>
        <taxon>Fungi</taxon>
        <taxon>Dikarya</taxon>
        <taxon>Ascomycota</taxon>
        <taxon>Pezizomycotina</taxon>
        <taxon>Sordariomycetes</taxon>
        <taxon>Hypocreomycetidae</taxon>
        <taxon>Hypocreales</taxon>
        <taxon>Nectriaceae</taxon>
        <taxon>Fusarium</taxon>
    </lineage>
</organism>
<dbReference type="AlphaFoldDB" id="A0A9W8V853"/>
<dbReference type="PANTHER" id="PTHR43791:SF91">
    <property type="entry name" value="MAJOR FACILITATOR SUPERFAMILY (MFS) PROFILE DOMAIN-CONTAINING PROTEIN-RELATED"/>
    <property type="match status" value="1"/>
</dbReference>
<reference evidence="7" key="1">
    <citation type="submission" date="2022-09" db="EMBL/GenBank/DDBJ databases">
        <title>Fusarium specimens isolated from Avocado Roots.</title>
        <authorList>
            <person name="Stajich J."/>
            <person name="Roper C."/>
            <person name="Heimlech-Rivalta G."/>
        </authorList>
    </citation>
    <scope>NUCLEOTIDE SEQUENCE</scope>
    <source>
        <strain evidence="7">CF00136</strain>
    </source>
</reference>
<name>A0A9W8V853_9HYPO</name>
<proteinExistence type="predicted"/>
<keyword evidence="6" id="KW-0325">Glycoprotein</keyword>
<dbReference type="PANTHER" id="PTHR43791">
    <property type="entry name" value="PERMEASE-RELATED"/>
    <property type="match status" value="1"/>
</dbReference>
<dbReference type="InterPro" id="IPR011701">
    <property type="entry name" value="MFS"/>
</dbReference>
<evidence type="ECO:0000256" key="4">
    <source>
        <dbReference type="ARBA" id="ARBA00022989"/>
    </source>
</evidence>
<keyword evidence="3" id="KW-0812">Transmembrane</keyword>
<dbReference type="OrthoDB" id="2985014at2759"/>
<dbReference type="EMBL" id="JAOQAZ010000046">
    <property type="protein sequence ID" value="KAJ4245459.1"/>
    <property type="molecule type" value="Genomic_DNA"/>
</dbReference>
<keyword evidence="5" id="KW-0472">Membrane</keyword>
<sequence>MAGIGFSSQQDTQSAKDTTEHLFIQEYLDESKRQAEYRREFLASFTAEEERKIMRKVGMHIVIIVDLIYSIKQIDTNNTALAKVMARGKPTNILNQLRMTQDQYAWVKTAYYIPYVLLETPTVMLFKKMSPRLFQARIIITWGALLACHAAVRSRNALYASRVLLGNAEAGMFPAIMTFYTCWYRGDELARPMIWLHGTDSFSPRGMCCCSTDSSTRRMASVGASA</sequence>
<comment type="caution">
    <text evidence="7">The sequence shown here is derived from an EMBL/GenBank/DDBJ whole genome shotgun (WGS) entry which is preliminary data.</text>
</comment>
<evidence type="ECO:0000256" key="2">
    <source>
        <dbReference type="ARBA" id="ARBA00022448"/>
    </source>
</evidence>
<keyword evidence="4" id="KW-1133">Transmembrane helix</keyword>
<evidence type="ECO:0000313" key="7">
    <source>
        <dbReference type="EMBL" id="KAJ4245459.1"/>
    </source>
</evidence>
<evidence type="ECO:0000256" key="5">
    <source>
        <dbReference type="ARBA" id="ARBA00023136"/>
    </source>
</evidence>
<dbReference type="InterPro" id="IPR036259">
    <property type="entry name" value="MFS_trans_sf"/>
</dbReference>
<protein>
    <submittedName>
        <fullName evidence="7">Uncharacterized protein</fullName>
    </submittedName>
</protein>
<dbReference type="GO" id="GO:0022857">
    <property type="term" value="F:transmembrane transporter activity"/>
    <property type="evidence" value="ECO:0007669"/>
    <property type="project" value="InterPro"/>
</dbReference>
<dbReference type="Gene3D" id="1.20.1250.20">
    <property type="entry name" value="MFS general substrate transporter like domains"/>
    <property type="match status" value="1"/>
</dbReference>
<dbReference type="Proteomes" id="UP001152049">
    <property type="component" value="Unassembled WGS sequence"/>
</dbReference>
<evidence type="ECO:0000256" key="6">
    <source>
        <dbReference type="ARBA" id="ARBA00023180"/>
    </source>
</evidence>
<keyword evidence="2" id="KW-0813">Transport</keyword>
<gene>
    <name evidence="7" type="ORF">NW762_013968</name>
</gene>
<dbReference type="Pfam" id="PF07690">
    <property type="entry name" value="MFS_1"/>
    <property type="match status" value="1"/>
</dbReference>
<keyword evidence="8" id="KW-1185">Reference proteome</keyword>
<evidence type="ECO:0000256" key="3">
    <source>
        <dbReference type="ARBA" id="ARBA00022692"/>
    </source>
</evidence>
<evidence type="ECO:0000256" key="1">
    <source>
        <dbReference type="ARBA" id="ARBA00004141"/>
    </source>
</evidence>
<accession>A0A9W8V853</accession>
<dbReference type="GO" id="GO:0016020">
    <property type="term" value="C:membrane"/>
    <property type="evidence" value="ECO:0007669"/>
    <property type="project" value="UniProtKB-SubCell"/>
</dbReference>